<accession>A0ABV5AEF2</accession>
<dbReference type="InterPro" id="IPR047817">
    <property type="entry name" value="ABC2_TM_bact-type"/>
</dbReference>
<feature type="transmembrane region" description="Helical" evidence="8">
    <location>
        <begin position="21"/>
        <end position="39"/>
    </location>
</feature>
<feature type="domain" description="ABC transmembrane type-2" evidence="9">
    <location>
        <begin position="113"/>
        <end position="340"/>
    </location>
</feature>
<keyword evidence="3" id="KW-0813">Transport</keyword>
<protein>
    <submittedName>
        <fullName evidence="10">ABC transporter permease</fullName>
    </submittedName>
</protein>
<name>A0ABV5AEF2_9BACL</name>
<dbReference type="InterPro" id="IPR013525">
    <property type="entry name" value="ABC2_TM"/>
</dbReference>
<dbReference type="PANTHER" id="PTHR30294">
    <property type="entry name" value="MEMBRANE COMPONENT OF ABC TRANSPORTER YHHJ-RELATED"/>
    <property type="match status" value="1"/>
</dbReference>
<evidence type="ECO:0000256" key="5">
    <source>
        <dbReference type="ARBA" id="ARBA00022692"/>
    </source>
</evidence>
<keyword evidence="5 8" id="KW-0812">Transmembrane</keyword>
<evidence type="ECO:0000256" key="1">
    <source>
        <dbReference type="ARBA" id="ARBA00004651"/>
    </source>
</evidence>
<keyword evidence="7 8" id="KW-0472">Membrane</keyword>
<comment type="similarity">
    <text evidence="2">Belongs to the ABC-2 integral membrane protein family.</text>
</comment>
<feature type="transmembrane region" description="Helical" evidence="8">
    <location>
        <begin position="315"/>
        <end position="337"/>
    </location>
</feature>
<evidence type="ECO:0000256" key="4">
    <source>
        <dbReference type="ARBA" id="ARBA00022475"/>
    </source>
</evidence>
<evidence type="ECO:0000256" key="7">
    <source>
        <dbReference type="ARBA" id="ARBA00023136"/>
    </source>
</evidence>
<feature type="transmembrane region" description="Helical" evidence="8">
    <location>
        <begin position="153"/>
        <end position="172"/>
    </location>
</feature>
<evidence type="ECO:0000313" key="11">
    <source>
        <dbReference type="Proteomes" id="UP001579974"/>
    </source>
</evidence>
<gene>
    <name evidence="10" type="ORF">KKP3000_004019</name>
</gene>
<dbReference type="Proteomes" id="UP001579974">
    <property type="component" value="Unassembled WGS sequence"/>
</dbReference>
<organism evidence="10 11">
    <name type="scientific">Alicyclobacillus fastidiosus</name>
    <dbReference type="NCBI Taxonomy" id="392011"/>
    <lineage>
        <taxon>Bacteria</taxon>
        <taxon>Bacillati</taxon>
        <taxon>Bacillota</taxon>
        <taxon>Bacilli</taxon>
        <taxon>Bacillales</taxon>
        <taxon>Alicyclobacillaceae</taxon>
        <taxon>Alicyclobacillus</taxon>
    </lineage>
</organism>
<dbReference type="PROSITE" id="PS51012">
    <property type="entry name" value="ABC_TM2"/>
    <property type="match status" value="1"/>
</dbReference>
<dbReference type="InterPro" id="IPR051449">
    <property type="entry name" value="ABC-2_transporter_component"/>
</dbReference>
<comment type="caution">
    <text evidence="10">The sequence shown here is derived from an EMBL/GenBank/DDBJ whole genome shotgun (WGS) entry which is preliminary data.</text>
</comment>
<dbReference type="PANTHER" id="PTHR30294:SF38">
    <property type="entry name" value="TRANSPORT PERMEASE PROTEIN"/>
    <property type="match status" value="1"/>
</dbReference>
<evidence type="ECO:0000256" key="3">
    <source>
        <dbReference type="ARBA" id="ARBA00022448"/>
    </source>
</evidence>
<evidence type="ECO:0000259" key="9">
    <source>
        <dbReference type="PROSITE" id="PS51012"/>
    </source>
</evidence>
<evidence type="ECO:0000313" key="10">
    <source>
        <dbReference type="EMBL" id="MFB5190548.1"/>
    </source>
</evidence>
<proteinExistence type="inferred from homology"/>
<evidence type="ECO:0000256" key="8">
    <source>
        <dbReference type="SAM" id="Phobius"/>
    </source>
</evidence>
<sequence>MRIRALAVRIWRQFLHDKRTLALMLVAPLLIMTLVSLVFNGATYHPKIGTVDIPAAMTQRLAQENVTITHFNSDSKALAALKKQTLDAYLDIQHGVPQLVLEGSDPSTNKAVLLAVQKSLAPTASAVPQERAPNVVYLYGSADMSSFDNFGPVLIGFFSFFFVFLVAGISFLKERTTGTLERLVATPIRRYEIVAGYVLGFGIFTTIQAGLIAWYAVDVLGMMMNGQLINLLLITFLLSMTALTFGIFLSSFANSEFQMMQFIPLVIVPQVFFSGLFNIDTMAEWLRWLSRIMPLYYGADALRNVMIRGRGLADIAVDLAVLLGLSIAFMVLNVLALRKYRKV</sequence>
<dbReference type="Pfam" id="PF12698">
    <property type="entry name" value="ABC2_membrane_3"/>
    <property type="match status" value="1"/>
</dbReference>
<dbReference type="RefSeq" id="WP_275474830.1">
    <property type="nucleotide sequence ID" value="NZ_CP162940.1"/>
</dbReference>
<dbReference type="EMBL" id="JBDXSU010000006">
    <property type="protein sequence ID" value="MFB5190548.1"/>
    <property type="molecule type" value="Genomic_DNA"/>
</dbReference>
<evidence type="ECO:0000256" key="2">
    <source>
        <dbReference type="ARBA" id="ARBA00007783"/>
    </source>
</evidence>
<comment type="subcellular location">
    <subcellularLocation>
        <location evidence="1">Cell membrane</location>
        <topology evidence="1">Multi-pass membrane protein</topology>
    </subcellularLocation>
</comment>
<reference evidence="10 11" key="1">
    <citation type="journal article" date="2024" name="Int. J. Mol. Sci.">
        <title>Exploration of Alicyclobacillus spp. Genome in Search of Antibiotic Resistance.</title>
        <authorList>
            <person name="Bucka-Kolendo J."/>
            <person name="Kiousi D.E."/>
            <person name="Dekowska A."/>
            <person name="Mikolajczuk-Szczyrba A."/>
            <person name="Karadedos D.M."/>
            <person name="Michael P."/>
            <person name="Galanis A."/>
            <person name="Sokolowska B."/>
        </authorList>
    </citation>
    <scope>NUCLEOTIDE SEQUENCE [LARGE SCALE GENOMIC DNA]</scope>
    <source>
        <strain evidence="10 11">KKP 3000</strain>
    </source>
</reference>
<keyword evidence="6 8" id="KW-1133">Transmembrane helix</keyword>
<feature type="transmembrane region" description="Helical" evidence="8">
    <location>
        <begin position="262"/>
        <end position="279"/>
    </location>
</feature>
<evidence type="ECO:0000256" key="6">
    <source>
        <dbReference type="ARBA" id="ARBA00022989"/>
    </source>
</evidence>
<keyword evidence="4" id="KW-1003">Cell membrane</keyword>
<feature type="transmembrane region" description="Helical" evidence="8">
    <location>
        <begin position="228"/>
        <end position="250"/>
    </location>
</feature>
<keyword evidence="11" id="KW-1185">Reference proteome</keyword>
<feature type="transmembrane region" description="Helical" evidence="8">
    <location>
        <begin position="193"/>
        <end position="216"/>
    </location>
</feature>